<dbReference type="RefSeq" id="WP_089333787.1">
    <property type="nucleotide sequence ID" value="NZ_FZNS01000010.1"/>
</dbReference>
<protein>
    <submittedName>
        <fullName evidence="1">Uncharacterized protein</fullName>
    </submittedName>
</protein>
<dbReference type="Proteomes" id="UP000198310">
    <property type="component" value="Unassembled WGS sequence"/>
</dbReference>
<name>A0A239A0C8_9BACT</name>
<evidence type="ECO:0000313" key="1">
    <source>
        <dbReference type="EMBL" id="SNR89126.1"/>
    </source>
</evidence>
<reference evidence="2" key="1">
    <citation type="submission" date="2017-06" db="EMBL/GenBank/DDBJ databases">
        <authorList>
            <person name="Varghese N."/>
            <person name="Submissions S."/>
        </authorList>
    </citation>
    <scope>NUCLEOTIDE SEQUENCE [LARGE SCALE GENOMIC DNA]</scope>
    <source>
        <strain evidence="2">DSM 28041</strain>
    </source>
</reference>
<organism evidence="1 2">
    <name type="scientific">Hymenobacter mucosus</name>
    <dbReference type="NCBI Taxonomy" id="1411120"/>
    <lineage>
        <taxon>Bacteria</taxon>
        <taxon>Pseudomonadati</taxon>
        <taxon>Bacteroidota</taxon>
        <taxon>Cytophagia</taxon>
        <taxon>Cytophagales</taxon>
        <taxon>Hymenobacteraceae</taxon>
        <taxon>Hymenobacter</taxon>
    </lineage>
</organism>
<sequence>MSTSRTVFEQPEDWQHMQKWFERTDDPLRPWNVSAISRHAELPQAVVRALLTGPKGSQGMIRTAFSTARLRIFQKIFRRYGYRVSIPEEVTEGGPCRRQKAPQGLLPAPYAYTGLAKPVVIIP</sequence>
<gene>
    <name evidence="1" type="ORF">SAMN06269173_110114</name>
</gene>
<proteinExistence type="predicted"/>
<dbReference type="AlphaFoldDB" id="A0A239A0C8"/>
<evidence type="ECO:0000313" key="2">
    <source>
        <dbReference type="Proteomes" id="UP000198310"/>
    </source>
</evidence>
<keyword evidence="2" id="KW-1185">Reference proteome</keyword>
<accession>A0A239A0C8</accession>
<dbReference type="EMBL" id="FZNS01000010">
    <property type="protein sequence ID" value="SNR89126.1"/>
    <property type="molecule type" value="Genomic_DNA"/>
</dbReference>